<accession>A0ABR2L0X1</accession>
<gene>
    <name evidence="2" type="ORF">M9Y10_014957</name>
</gene>
<feature type="coiled-coil region" evidence="1">
    <location>
        <begin position="49"/>
        <end position="107"/>
    </location>
</feature>
<protein>
    <submittedName>
        <fullName evidence="2">Uncharacterized protein</fullName>
    </submittedName>
</protein>
<evidence type="ECO:0000313" key="3">
    <source>
        <dbReference type="Proteomes" id="UP001470230"/>
    </source>
</evidence>
<reference evidence="2 3" key="1">
    <citation type="submission" date="2024-04" db="EMBL/GenBank/DDBJ databases">
        <title>Tritrichomonas musculus Genome.</title>
        <authorList>
            <person name="Alves-Ferreira E."/>
            <person name="Grigg M."/>
            <person name="Lorenzi H."/>
            <person name="Galac M."/>
        </authorList>
    </citation>
    <scope>NUCLEOTIDE SEQUENCE [LARGE SCALE GENOMIC DNA]</scope>
    <source>
        <strain evidence="2 3">EAF2021</strain>
    </source>
</reference>
<evidence type="ECO:0000256" key="1">
    <source>
        <dbReference type="SAM" id="Coils"/>
    </source>
</evidence>
<proteinExistence type="predicted"/>
<organism evidence="2 3">
    <name type="scientific">Tritrichomonas musculus</name>
    <dbReference type="NCBI Taxonomy" id="1915356"/>
    <lineage>
        <taxon>Eukaryota</taxon>
        <taxon>Metamonada</taxon>
        <taxon>Parabasalia</taxon>
        <taxon>Tritrichomonadida</taxon>
        <taxon>Tritrichomonadidae</taxon>
        <taxon>Tritrichomonas</taxon>
    </lineage>
</organism>
<dbReference type="Proteomes" id="UP001470230">
    <property type="component" value="Unassembled WGS sequence"/>
</dbReference>
<keyword evidence="3" id="KW-1185">Reference proteome</keyword>
<sequence length="109" mass="13114">MKSKKPIIFKITQPVMSDKDFRQMLEGVMSHRDNLIRYGTPFPPEQPDIELVEQRKKELDSQIQECKAKIKELEDAKERYGQLLRVIYEEECRIKEEQKNRSQLRSEFQ</sequence>
<dbReference type="EMBL" id="JAPFFF010000002">
    <property type="protein sequence ID" value="KAK8897025.1"/>
    <property type="molecule type" value="Genomic_DNA"/>
</dbReference>
<comment type="caution">
    <text evidence="2">The sequence shown here is derived from an EMBL/GenBank/DDBJ whole genome shotgun (WGS) entry which is preliminary data.</text>
</comment>
<evidence type="ECO:0000313" key="2">
    <source>
        <dbReference type="EMBL" id="KAK8897025.1"/>
    </source>
</evidence>
<name>A0ABR2L0X1_9EUKA</name>
<keyword evidence="1" id="KW-0175">Coiled coil</keyword>